<gene>
    <name evidence="9" type="ORF">Poly41_62810</name>
</gene>
<keyword evidence="4 7" id="KW-0732">Signal</keyword>
<protein>
    <recommendedName>
        <fullName evidence="3">alpha-L-fucosidase</fullName>
        <ecNumber evidence="3">3.2.1.51</ecNumber>
    </recommendedName>
</protein>
<dbReference type="PROSITE" id="PS51257">
    <property type="entry name" value="PROKAR_LIPOPROTEIN"/>
    <property type="match status" value="1"/>
</dbReference>
<feature type="signal peptide" evidence="7">
    <location>
        <begin position="1"/>
        <end position="20"/>
    </location>
</feature>
<dbReference type="PROSITE" id="PS50022">
    <property type="entry name" value="FA58C_3"/>
    <property type="match status" value="1"/>
</dbReference>
<dbReference type="GO" id="GO:0016139">
    <property type="term" value="P:glycoside catabolic process"/>
    <property type="evidence" value="ECO:0007669"/>
    <property type="project" value="TreeGrafter"/>
</dbReference>
<evidence type="ECO:0000256" key="4">
    <source>
        <dbReference type="ARBA" id="ARBA00022729"/>
    </source>
</evidence>
<evidence type="ECO:0000259" key="8">
    <source>
        <dbReference type="PROSITE" id="PS50022"/>
    </source>
</evidence>
<dbReference type="SUPFAM" id="SSF49785">
    <property type="entry name" value="Galactose-binding domain-like"/>
    <property type="match status" value="1"/>
</dbReference>
<evidence type="ECO:0000256" key="6">
    <source>
        <dbReference type="ARBA" id="ARBA00023295"/>
    </source>
</evidence>
<evidence type="ECO:0000256" key="7">
    <source>
        <dbReference type="SAM" id="SignalP"/>
    </source>
</evidence>
<dbReference type="EC" id="3.2.1.51" evidence="3"/>
<dbReference type="InterPro" id="IPR017853">
    <property type="entry name" value="GH"/>
</dbReference>
<dbReference type="PANTHER" id="PTHR10030:SF37">
    <property type="entry name" value="ALPHA-L-FUCOSIDASE-RELATED"/>
    <property type="match status" value="1"/>
</dbReference>
<comment type="function">
    <text evidence="1">Alpha-L-fucosidase is responsible for hydrolyzing the alpha-1,6-linked fucose joined to the reducing-end N-acetylglucosamine of the carbohydrate moieties of glycoproteins.</text>
</comment>
<evidence type="ECO:0000256" key="2">
    <source>
        <dbReference type="ARBA" id="ARBA00007951"/>
    </source>
</evidence>
<dbReference type="Proteomes" id="UP000319143">
    <property type="component" value="Unassembled WGS sequence"/>
</dbReference>
<comment type="caution">
    <text evidence="9">The sequence shown here is derived from an EMBL/GenBank/DDBJ whole genome shotgun (WGS) entry which is preliminary data.</text>
</comment>
<feature type="domain" description="F5/8 type C" evidence="8">
    <location>
        <begin position="426"/>
        <end position="570"/>
    </location>
</feature>
<dbReference type="InterPro" id="IPR000933">
    <property type="entry name" value="Glyco_hydro_29"/>
</dbReference>
<dbReference type="EMBL" id="SJPV01000017">
    <property type="protein sequence ID" value="TWU31412.1"/>
    <property type="molecule type" value="Genomic_DNA"/>
</dbReference>
<dbReference type="SMART" id="SM00812">
    <property type="entry name" value="Alpha_L_fucos"/>
    <property type="match status" value="1"/>
</dbReference>
<accession>A0A5C6D399</accession>
<dbReference type="GO" id="GO:0006004">
    <property type="term" value="P:fucose metabolic process"/>
    <property type="evidence" value="ECO:0007669"/>
    <property type="project" value="InterPro"/>
</dbReference>
<feature type="chain" id="PRO_5022961292" description="alpha-L-fucosidase" evidence="7">
    <location>
        <begin position="21"/>
        <end position="570"/>
    </location>
</feature>
<name>A0A5C6D399_9BACT</name>
<dbReference type="GO" id="GO:0005764">
    <property type="term" value="C:lysosome"/>
    <property type="evidence" value="ECO:0007669"/>
    <property type="project" value="TreeGrafter"/>
</dbReference>
<dbReference type="GO" id="GO:0004560">
    <property type="term" value="F:alpha-L-fucosidase activity"/>
    <property type="evidence" value="ECO:0007669"/>
    <property type="project" value="InterPro"/>
</dbReference>
<dbReference type="Gene3D" id="3.20.20.80">
    <property type="entry name" value="Glycosidases"/>
    <property type="match status" value="1"/>
</dbReference>
<dbReference type="InterPro" id="IPR016286">
    <property type="entry name" value="FUC_metazoa-typ"/>
</dbReference>
<dbReference type="InterPro" id="IPR008979">
    <property type="entry name" value="Galactose-bd-like_sf"/>
</dbReference>
<sequence length="570" mass="63617" precursor="true">MKRFLLTLLASVIGCLPLLAQDQEPPSVSVAPPEAIANWQDMRFGMFVHWGPVSLKGTEIGWSRGREVPIEEYDALYKQFNPVNFDAAEWARVAKAAGMKYLVLTTKHHDGFCLWDSAATEYDIMSTPFGRDVVKELSEACRKEGIAFGTYYSSCDWYHPAFPLGSPGGRMEKPNPDLEAYGAYLQQQTTELVTKYGPLLTIWFDVPQSYGADLGIPMATNLRDMQPGILFNNRIYAEPGRTKKFSQQRAVGDYDTPEQRIGAYQDDRPWETCMTICRQWAWKPDDKMKSLQECIRTLVTCAGGNGNLLFNVGPMPDGRIEMRQVERLKEMGKWLEKHGESIYGTRGGPIKPGPGFVTTRKGNTMYLHVLPEAPDPIELPALPCKIVNAEIIGGEEVTIQTRNDSWLVSLPDAARQPIDTVVRITLDRPVMDLVAIEAPKEFGPATASHVFREDHGRYGPGKAFDGNPSTRWAVDAGTRECWLQAQLAKPAPIRGIEIDETPEYAGRVVKFSLKVKSGTQWVTVAEGEKLGKFRAEFDPVKATAIRLEISSAMDGPNISEVRVLRVSKLR</sequence>
<dbReference type="AlphaFoldDB" id="A0A5C6D399"/>
<evidence type="ECO:0000313" key="10">
    <source>
        <dbReference type="Proteomes" id="UP000319143"/>
    </source>
</evidence>
<evidence type="ECO:0000256" key="5">
    <source>
        <dbReference type="ARBA" id="ARBA00022801"/>
    </source>
</evidence>
<dbReference type="PANTHER" id="PTHR10030">
    <property type="entry name" value="ALPHA-L-FUCOSIDASE"/>
    <property type="match status" value="1"/>
</dbReference>
<keyword evidence="6" id="KW-0326">Glycosidase</keyword>
<dbReference type="OrthoDB" id="9760597at2"/>
<evidence type="ECO:0000313" key="9">
    <source>
        <dbReference type="EMBL" id="TWU31412.1"/>
    </source>
</evidence>
<evidence type="ECO:0000256" key="1">
    <source>
        <dbReference type="ARBA" id="ARBA00004071"/>
    </source>
</evidence>
<dbReference type="Gene3D" id="2.60.120.260">
    <property type="entry name" value="Galactose-binding domain-like"/>
    <property type="match status" value="1"/>
</dbReference>
<dbReference type="PRINTS" id="PR00741">
    <property type="entry name" value="GLHYDRLASE29"/>
</dbReference>
<dbReference type="InterPro" id="IPR057739">
    <property type="entry name" value="Glyco_hydro_29_N"/>
</dbReference>
<keyword evidence="10" id="KW-1185">Reference proteome</keyword>
<dbReference type="InterPro" id="IPR000421">
    <property type="entry name" value="FA58C"/>
</dbReference>
<comment type="similarity">
    <text evidence="2">Belongs to the glycosyl hydrolase 29 family.</text>
</comment>
<evidence type="ECO:0000256" key="3">
    <source>
        <dbReference type="ARBA" id="ARBA00012662"/>
    </source>
</evidence>
<keyword evidence="5" id="KW-0378">Hydrolase</keyword>
<dbReference type="Pfam" id="PF01120">
    <property type="entry name" value="Alpha_L_fucos"/>
    <property type="match status" value="1"/>
</dbReference>
<reference evidence="9 10" key="1">
    <citation type="submission" date="2019-02" db="EMBL/GenBank/DDBJ databases">
        <title>Deep-cultivation of Planctomycetes and their phenomic and genomic characterization uncovers novel biology.</title>
        <authorList>
            <person name="Wiegand S."/>
            <person name="Jogler M."/>
            <person name="Boedeker C."/>
            <person name="Pinto D."/>
            <person name="Vollmers J."/>
            <person name="Rivas-Marin E."/>
            <person name="Kohn T."/>
            <person name="Peeters S.H."/>
            <person name="Heuer A."/>
            <person name="Rast P."/>
            <person name="Oberbeckmann S."/>
            <person name="Bunk B."/>
            <person name="Jeske O."/>
            <person name="Meyerdierks A."/>
            <person name="Storesund J.E."/>
            <person name="Kallscheuer N."/>
            <person name="Luecker S."/>
            <person name="Lage O.M."/>
            <person name="Pohl T."/>
            <person name="Merkel B.J."/>
            <person name="Hornburger P."/>
            <person name="Mueller R.-W."/>
            <person name="Bruemmer F."/>
            <person name="Labrenz M."/>
            <person name="Spormann A.M."/>
            <person name="Op Den Camp H."/>
            <person name="Overmann J."/>
            <person name="Amann R."/>
            <person name="Jetten M.S.M."/>
            <person name="Mascher T."/>
            <person name="Medema M.H."/>
            <person name="Devos D.P."/>
            <person name="Kaster A.-K."/>
            <person name="Ovreas L."/>
            <person name="Rohde M."/>
            <person name="Galperin M.Y."/>
            <person name="Jogler C."/>
        </authorList>
    </citation>
    <scope>NUCLEOTIDE SEQUENCE [LARGE SCALE GENOMIC DNA]</scope>
    <source>
        <strain evidence="9 10">Poly41</strain>
    </source>
</reference>
<dbReference type="Pfam" id="PF00754">
    <property type="entry name" value="F5_F8_type_C"/>
    <property type="match status" value="1"/>
</dbReference>
<organism evidence="9 10">
    <name type="scientific">Novipirellula artificiosorum</name>
    <dbReference type="NCBI Taxonomy" id="2528016"/>
    <lineage>
        <taxon>Bacteria</taxon>
        <taxon>Pseudomonadati</taxon>
        <taxon>Planctomycetota</taxon>
        <taxon>Planctomycetia</taxon>
        <taxon>Pirellulales</taxon>
        <taxon>Pirellulaceae</taxon>
        <taxon>Novipirellula</taxon>
    </lineage>
</organism>
<dbReference type="SUPFAM" id="SSF51445">
    <property type="entry name" value="(Trans)glycosidases"/>
    <property type="match status" value="1"/>
</dbReference>
<proteinExistence type="inferred from homology"/>